<sequence length="62" mass="7382">MSKDFLKLFDSRKTKNLRQTRIVWDESEVQPNKNNKKEKKKNAVEKDTKLLEEVKEVNGMCN</sequence>
<gene>
    <name evidence="1" type="ORF">RUM43_011371</name>
</gene>
<evidence type="ECO:0000313" key="1">
    <source>
        <dbReference type="EMBL" id="KAK6621067.1"/>
    </source>
</evidence>
<name>A0AAN8PF17_POLSC</name>
<accession>A0AAN8PF17</accession>
<dbReference type="Proteomes" id="UP001372834">
    <property type="component" value="Unassembled WGS sequence"/>
</dbReference>
<evidence type="ECO:0000313" key="2">
    <source>
        <dbReference type="Proteomes" id="UP001372834"/>
    </source>
</evidence>
<organism evidence="1 2">
    <name type="scientific">Polyplax serrata</name>
    <name type="common">Common mouse louse</name>
    <dbReference type="NCBI Taxonomy" id="468196"/>
    <lineage>
        <taxon>Eukaryota</taxon>
        <taxon>Metazoa</taxon>
        <taxon>Ecdysozoa</taxon>
        <taxon>Arthropoda</taxon>
        <taxon>Hexapoda</taxon>
        <taxon>Insecta</taxon>
        <taxon>Pterygota</taxon>
        <taxon>Neoptera</taxon>
        <taxon>Paraneoptera</taxon>
        <taxon>Psocodea</taxon>
        <taxon>Troctomorpha</taxon>
        <taxon>Phthiraptera</taxon>
        <taxon>Anoplura</taxon>
        <taxon>Polyplacidae</taxon>
        <taxon>Polyplax</taxon>
    </lineage>
</organism>
<protein>
    <submittedName>
        <fullName evidence="1">Uncharacterized protein</fullName>
    </submittedName>
</protein>
<comment type="caution">
    <text evidence="1">The sequence shown here is derived from an EMBL/GenBank/DDBJ whole genome shotgun (WGS) entry which is preliminary data.</text>
</comment>
<reference evidence="1 2" key="1">
    <citation type="submission" date="2023-10" db="EMBL/GenBank/DDBJ databases">
        <title>Genomes of two closely related lineages of the louse Polyplax serrata with different host specificities.</title>
        <authorList>
            <person name="Martinu J."/>
            <person name="Tarabai H."/>
            <person name="Stefka J."/>
            <person name="Hypsa V."/>
        </authorList>
    </citation>
    <scope>NUCLEOTIDE SEQUENCE [LARGE SCALE GENOMIC DNA]</scope>
    <source>
        <strain evidence="1">HR10_N</strain>
    </source>
</reference>
<dbReference type="AlphaFoldDB" id="A0AAN8PF17"/>
<dbReference type="EMBL" id="JAWJWE010000039">
    <property type="protein sequence ID" value="KAK6621067.1"/>
    <property type="molecule type" value="Genomic_DNA"/>
</dbReference>
<proteinExistence type="predicted"/>